<dbReference type="Gene3D" id="3.30.930.10">
    <property type="entry name" value="Bira Bifunctional Protein, Domain 2"/>
    <property type="match status" value="1"/>
</dbReference>
<comment type="subunit">
    <text evidence="7">Homodimer.</text>
</comment>
<accession>A0ABV1JU44</accession>
<dbReference type="InterPro" id="IPR004365">
    <property type="entry name" value="NA-bd_OB_tRNA"/>
</dbReference>
<feature type="binding site" evidence="7">
    <location>
        <begin position="535"/>
        <end position="538"/>
    </location>
    <ligand>
        <name>ATP</name>
        <dbReference type="ChEBI" id="CHEBI:30616"/>
    </ligand>
</feature>
<keyword evidence="6 7" id="KW-0030">Aminoacyl-tRNA synthetase</keyword>
<evidence type="ECO:0000256" key="7">
    <source>
        <dbReference type="HAMAP-Rule" id="MF_00044"/>
    </source>
</evidence>
<evidence type="ECO:0000313" key="10">
    <source>
        <dbReference type="EMBL" id="MEQ3539471.1"/>
    </source>
</evidence>
<organism evidence="10 11">
    <name type="scientific">Pseudonocardia tropica</name>
    <dbReference type="NCBI Taxonomy" id="681289"/>
    <lineage>
        <taxon>Bacteria</taxon>
        <taxon>Bacillati</taxon>
        <taxon>Actinomycetota</taxon>
        <taxon>Actinomycetes</taxon>
        <taxon>Pseudonocardiales</taxon>
        <taxon>Pseudonocardiaceae</taxon>
        <taxon>Pseudonocardia</taxon>
    </lineage>
</organism>
<feature type="binding site" evidence="7">
    <location>
        <position position="483"/>
    </location>
    <ligand>
        <name>ATP</name>
        <dbReference type="ChEBI" id="CHEBI:30616"/>
    </ligand>
</feature>
<dbReference type="InterPro" id="IPR004364">
    <property type="entry name" value="Aa-tRNA-synt_II"/>
</dbReference>
<evidence type="ECO:0000313" key="11">
    <source>
        <dbReference type="Proteomes" id="UP001464923"/>
    </source>
</evidence>
<keyword evidence="11" id="KW-1185">Reference proteome</keyword>
<keyword evidence="3 7" id="KW-0547">Nucleotide-binding</keyword>
<keyword evidence="2 7" id="KW-0436">Ligase</keyword>
<dbReference type="GO" id="GO:0004815">
    <property type="term" value="F:aspartate-tRNA ligase activity"/>
    <property type="evidence" value="ECO:0007669"/>
    <property type="project" value="UniProtKB-EC"/>
</dbReference>
<keyword evidence="7" id="KW-0963">Cytoplasm</keyword>
<name>A0ABV1JU44_9PSEU</name>
<evidence type="ECO:0000256" key="5">
    <source>
        <dbReference type="ARBA" id="ARBA00022917"/>
    </source>
</evidence>
<dbReference type="InterPro" id="IPR004524">
    <property type="entry name" value="Asp-tRNA-ligase_1"/>
</dbReference>
<protein>
    <recommendedName>
        <fullName evidence="7">Aspartate--tRNA(Asp/Asn) ligase</fullName>
        <ecNumber evidence="7">6.1.1.23</ecNumber>
    </recommendedName>
    <alternativeName>
        <fullName evidence="7">Aspartyl-tRNA synthetase</fullName>
        <shortName evidence="7">AspRS</shortName>
    </alternativeName>
    <alternativeName>
        <fullName evidence="7">Non-discriminating aspartyl-tRNA synthetase</fullName>
        <shortName evidence="7">ND-AspRS</shortName>
    </alternativeName>
</protein>
<comment type="similarity">
    <text evidence="1 7">Belongs to the class-II aminoacyl-tRNA synthetase family. Type 1 subfamily.</text>
</comment>
<comment type="function">
    <text evidence="7">Aspartyl-tRNA synthetase with relaxed tRNA specificity since it is able to aspartylate not only its cognate tRNA(Asp) but also tRNA(Asn). Reaction proceeds in two steps: L-aspartate is first activated by ATP to form Asp-AMP and then transferred to the acceptor end of tRNA(Asp/Asn).</text>
</comment>
<dbReference type="RefSeq" id="WP_345653193.1">
    <property type="nucleotide sequence ID" value="NZ_BAABLY010000086.1"/>
</dbReference>
<reference evidence="10 11" key="1">
    <citation type="submission" date="2024-03" db="EMBL/GenBank/DDBJ databases">
        <title>Draft genome sequence of Pseudonocardia tropica JCM 19149.</title>
        <authorList>
            <person name="Butdee W."/>
            <person name="Duangmal K."/>
        </authorList>
    </citation>
    <scope>NUCLEOTIDE SEQUENCE [LARGE SCALE GENOMIC DNA]</scope>
    <source>
        <strain evidence="10 11">JCM 19149</strain>
    </source>
</reference>
<dbReference type="PANTHER" id="PTHR22594">
    <property type="entry name" value="ASPARTYL/LYSYL-TRNA SYNTHETASE"/>
    <property type="match status" value="1"/>
</dbReference>
<dbReference type="InterPro" id="IPR047090">
    <property type="entry name" value="AspRS_core"/>
</dbReference>
<feature type="binding site" evidence="7">
    <location>
        <begin position="218"/>
        <end position="220"/>
    </location>
    <ligand>
        <name>ATP</name>
        <dbReference type="ChEBI" id="CHEBI:30616"/>
    </ligand>
</feature>
<keyword evidence="5 7" id="KW-0648">Protein biosynthesis</keyword>
<dbReference type="CDD" id="cd04317">
    <property type="entry name" value="EcAspRS_like_N"/>
    <property type="match status" value="1"/>
</dbReference>
<dbReference type="SUPFAM" id="SSF55261">
    <property type="entry name" value="GAD domain-like"/>
    <property type="match status" value="1"/>
</dbReference>
<feature type="binding site" evidence="7">
    <location>
        <position position="227"/>
    </location>
    <ligand>
        <name>ATP</name>
        <dbReference type="ChEBI" id="CHEBI:30616"/>
    </ligand>
</feature>
<dbReference type="EMBL" id="JBEDNP010000006">
    <property type="protein sequence ID" value="MEQ3539471.1"/>
    <property type="molecule type" value="Genomic_DNA"/>
</dbReference>
<feature type="region of interest" description="Aspartate" evidence="7">
    <location>
        <begin position="196"/>
        <end position="199"/>
    </location>
</feature>
<proteinExistence type="inferred from homology"/>
<feature type="region of interest" description="Disordered" evidence="8">
    <location>
        <begin position="565"/>
        <end position="597"/>
    </location>
</feature>
<dbReference type="SUPFAM" id="SSF55681">
    <property type="entry name" value="Class II aaRS and biotin synthetases"/>
    <property type="match status" value="1"/>
</dbReference>
<feature type="binding site" evidence="7">
    <location>
        <position position="490"/>
    </location>
    <ligand>
        <name>L-aspartate</name>
        <dbReference type="ChEBI" id="CHEBI:29991"/>
    </ligand>
</feature>
<feature type="domain" description="Aminoacyl-transfer RNA synthetases class-II family profile" evidence="9">
    <location>
        <begin position="139"/>
        <end position="564"/>
    </location>
</feature>
<dbReference type="SUPFAM" id="SSF50249">
    <property type="entry name" value="Nucleic acid-binding proteins"/>
    <property type="match status" value="1"/>
</dbReference>
<dbReference type="InterPro" id="IPR029351">
    <property type="entry name" value="GAD_dom"/>
</dbReference>
<dbReference type="InterPro" id="IPR047089">
    <property type="entry name" value="Asp-tRNA-ligase_1_N"/>
</dbReference>
<dbReference type="HAMAP" id="MF_00044">
    <property type="entry name" value="Asp_tRNA_synth_type1"/>
    <property type="match status" value="1"/>
</dbReference>
<dbReference type="PANTHER" id="PTHR22594:SF5">
    <property type="entry name" value="ASPARTATE--TRNA LIGASE, MITOCHONDRIAL"/>
    <property type="match status" value="1"/>
</dbReference>
<feature type="binding site" evidence="7">
    <location>
        <position position="449"/>
    </location>
    <ligand>
        <name>L-aspartate</name>
        <dbReference type="ChEBI" id="CHEBI:29991"/>
    </ligand>
</feature>
<comment type="caution">
    <text evidence="10">The sequence shown here is derived from an EMBL/GenBank/DDBJ whole genome shotgun (WGS) entry which is preliminary data.</text>
</comment>
<dbReference type="Pfam" id="PF01336">
    <property type="entry name" value="tRNA_anti-codon"/>
    <property type="match status" value="1"/>
</dbReference>
<evidence type="ECO:0000256" key="1">
    <source>
        <dbReference type="ARBA" id="ARBA00006303"/>
    </source>
</evidence>
<dbReference type="NCBIfam" id="TIGR00459">
    <property type="entry name" value="aspS_bact"/>
    <property type="match status" value="1"/>
</dbReference>
<dbReference type="NCBIfam" id="NF001750">
    <property type="entry name" value="PRK00476.1"/>
    <property type="match status" value="1"/>
</dbReference>
<evidence type="ECO:0000256" key="4">
    <source>
        <dbReference type="ARBA" id="ARBA00022840"/>
    </source>
</evidence>
<dbReference type="Pfam" id="PF00152">
    <property type="entry name" value="tRNA-synt_2"/>
    <property type="match status" value="1"/>
</dbReference>
<dbReference type="PROSITE" id="PS50862">
    <property type="entry name" value="AA_TRNA_LIGASE_II"/>
    <property type="match status" value="1"/>
</dbReference>
<dbReference type="PRINTS" id="PR01042">
    <property type="entry name" value="TRNASYNTHASP"/>
</dbReference>
<evidence type="ECO:0000256" key="2">
    <source>
        <dbReference type="ARBA" id="ARBA00022598"/>
    </source>
</evidence>
<dbReference type="InterPro" id="IPR006195">
    <property type="entry name" value="aa-tRNA-synth_II"/>
</dbReference>
<feature type="compositionally biased region" description="Basic and acidic residues" evidence="8">
    <location>
        <begin position="576"/>
        <end position="591"/>
    </location>
</feature>
<sequence>MMRTHPVGTLRAENAGQTVTLAGWVARRRDHGGVIFIDLRDRSGSAQVVFREGEMAERAHRLRSEFCIQVVGEVVRRPAGNENSDLPTGDIEVTVTALTVLSESAPLPFPIDEHTGVGEEIRLSHRYLDLRRSGPAAAMRLRSDVNKAARDVLAAEDFIEVETPTLTRSTPEGARDFVVPARLRPGSWYALPQSPQLFKQLLMVGGLERYYQIARCYRDEDFRADRQPEFTQLDIEMSFVEQDDVIALAEKVLTALWRLVGYEIEAPIRRMPYAEAMARYGSDKPDLRFDIELTELTSYFAGTGFRVFQNPYVGAVVMPGGASQPRKVLDGWQEWAKQRGARGLAYVLIGEDGRVDERGPVVKNLSEAERSGLAEAVGAHPGDCIFFAAGKPAEARALLGAARGEIARRTGAIDESAWSFVWIVDAPLFESAADTDDVAVGGGAWTALHHAFTSPTPEWIDTFEKDPGNALAYAYDIVCNGNEIGGGSIRIHSADVQKRVFEIMGLSAEEAQEKFGFLLDAFSFGPPPHGGIAFGWDRITALLAGVDSIREVIAFPKTGGGFDPLTQAPAPITAAQRKEAGVDAKPERAPEKSGPAA</sequence>
<feature type="site" description="Important for tRNA non-discrimination" evidence="7">
    <location>
        <position position="31"/>
    </location>
</feature>
<feature type="site" description="Important for tRNA non-discrimination" evidence="7">
    <location>
        <position position="80"/>
    </location>
</feature>
<evidence type="ECO:0000256" key="3">
    <source>
        <dbReference type="ARBA" id="ARBA00022741"/>
    </source>
</evidence>
<dbReference type="InterPro" id="IPR012340">
    <property type="entry name" value="NA-bd_OB-fold"/>
</dbReference>
<comment type="subcellular location">
    <subcellularLocation>
        <location evidence="7">Cytoplasm</location>
    </subcellularLocation>
</comment>
<dbReference type="Gene3D" id="2.40.50.140">
    <property type="entry name" value="Nucleic acid-binding proteins"/>
    <property type="match status" value="1"/>
</dbReference>
<evidence type="ECO:0000259" key="9">
    <source>
        <dbReference type="PROSITE" id="PS50862"/>
    </source>
</evidence>
<dbReference type="EC" id="6.1.1.23" evidence="7"/>
<gene>
    <name evidence="7 10" type="primary">aspS</name>
    <name evidence="10" type="ORF">WHI96_11605</name>
</gene>
<feature type="binding site" evidence="7">
    <location>
        <position position="218"/>
    </location>
    <ligand>
        <name>L-aspartate</name>
        <dbReference type="ChEBI" id="CHEBI:29991"/>
    </ligand>
</feature>
<dbReference type="Pfam" id="PF02938">
    <property type="entry name" value="GAD"/>
    <property type="match status" value="1"/>
</dbReference>
<dbReference type="Gene3D" id="3.30.1360.30">
    <property type="entry name" value="GAD-like domain"/>
    <property type="match status" value="1"/>
</dbReference>
<dbReference type="InterPro" id="IPR045864">
    <property type="entry name" value="aa-tRNA-synth_II/BPL/LPL"/>
</dbReference>
<dbReference type="CDD" id="cd00777">
    <property type="entry name" value="AspRS_core"/>
    <property type="match status" value="1"/>
</dbReference>
<dbReference type="Proteomes" id="UP001464923">
    <property type="component" value="Unassembled WGS sequence"/>
</dbReference>
<keyword evidence="4 7" id="KW-0067">ATP-binding</keyword>
<evidence type="ECO:0000256" key="8">
    <source>
        <dbReference type="SAM" id="MobiDB-lite"/>
    </source>
</evidence>
<feature type="binding site" evidence="7">
    <location>
        <position position="172"/>
    </location>
    <ligand>
        <name>L-aspartate</name>
        <dbReference type="ChEBI" id="CHEBI:29991"/>
    </ligand>
</feature>
<dbReference type="InterPro" id="IPR004115">
    <property type="entry name" value="GAD-like_sf"/>
</dbReference>
<evidence type="ECO:0000256" key="6">
    <source>
        <dbReference type="ARBA" id="ARBA00023146"/>
    </source>
</evidence>
<comment type="catalytic activity">
    <reaction evidence="7">
        <text>tRNA(Asx) + L-aspartate + ATP = L-aspartyl-tRNA(Asx) + AMP + diphosphate</text>
        <dbReference type="Rhea" id="RHEA:18349"/>
        <dbReference type="Rhea" id="RHEA-COMP:9710"/>
        <dbReference type="Rhea" id="RHEA-COMP:9711"/>
        <dbReference type="ChEBI" id="CHEBI:29991"/>
        <dbReference type="ChEBI" id="CHEBI:30616"/>
        <dbReference type="ChEBI" id="CHEBI:33019"/>
        <dbReference type="ChEBI" id="CHEBI:78442"/>
        <dbReference type="ChEBI" id="CHEBI:78516"/>
        <dbReference type="ChEBI" id="CHEBI:456215"/>
        <dbReference type="EC" id="6.1.1.23"/>
    </reaction>
</comment>
<dbReference type="InterPro" id="IPR002312">
    <property type="entry name" value="Asp/Asn-tRNA-synth_IIb"/>
</dbReference>